<evidence type="ECO:0000313" key="2">
    <source>
        <dbReference type="EMBL" id="GIL77128.1"/>
    </source>
</evidence>
<sequence length="461" mass="48139">MMGYQPSCDEGSSLQTHGYCAPTDKARRNKADGRARRVYAALAKPAPSPWVTAEFRPSRFGETTSNNSLKSPETLSRKQRASKLSLGFKCQILEQLAEDRTKVAQRLQTLAAACSEALETHSSPGGSGAGSPGASSPKHRGRKGQGKGIRADAQLAGKAASTPSSTPALAAAALRQLRISRTPTATASGGDSEHTPVRAPTPATSLRPAARTVAKPRGRHSSSPTSGRPGSSVRRGLAAAAAGPPPPASNALQTGNGATVTTAVGGFVSRGAAPELSDGTSGARRRLAYTDVIHDAAQSDFKSAESRTVFGNTAPSTPLTSIAYNVTDTASAKNAEMPYSEATGRRLAEVATLRVVEDAMGLGAALAVAAVTPTHGKTPLRLAWQEPVDLLPPGLLHNLIDVRDSILPHRQGTHTIRPVLPQMMSWGSSHLDHRERLRAGMAELNAELYSSWRALVDSGAI</sequence>
<protein>
    <submittedName>
        <fullName evidence="2">Uncharacterized protein</fullName>
    </submittedName>
</protein>
<reference evidence="2" key="1">
    <citation type="journal article" date="2021" name="Proc. Natl. Acad. Sci. U.S.A.">
        <title>Three genomes in the algal genus Volvox reveal the fate of a haploid sex-determining region after a transition to homothallism.</title>
        <authorList>
            <person name="Yamamoto K."/>
            <person name="Hamaji T."/>
            <person name="Kawai-Toyooka H."/>
            <person name="Matsuzaki R."/>
            <person name="Takahashi F."/>
            <person name="Nishimura Y."/>
            <person name="Kawachi M."/>
            <person name="Noguchi H."/>
            <person name="Minakuchi Y."/>
            <person name="Umen J.G."/>
            <person name="Toyoda A."/>
            <person name="Nozaki H."/>
        </authorList>
    </citation>
    <scope>NUCLEOTIDE SEQUENCE</scope>
    <source>
        <strain evidence="2">NIES-3786</strain>
    </source>
</reference>
<feature type="region of interest" description="Disordered" evidence="1">
    <location>
        <begin position="1"/>
        <end position="32"/>
    </location>
</feature>
<name>A0A8J4CEG1_9CHLO</name>
<evidence type="ECO:0000256" key="1">
    <source>
        <dbReference type="SAM" id="MobiDB-lite"/>
    </source>
</evidence>
<feature type="compositionally biased region" description="Low complexity" evidence="1">
    <location>
        <begin position="221"/>
        <end position="242"/>
    </location>
</feature>
<dbReference type="OrthoDB" id="545910at2759"/>
<dbReference type="EMBL" id="BNCP01000010">
    <property type="protein sequence ID" value="GIL77128.1"/>
    <property type="molecule type" value="Genomic_DNA"/>
</dbReference>
<organism evidence="2 3">
    <name type="scientific">Volvox reticuliferus</name>
    <dbReference type="NCBI Taxonomy" id="1737510"/>
    <lineage>
        <taxon>Eukaryota</taxon>
        <taxon>Viridiplantae</taxon>
        <taxon>Chlorophyta</taxon>
        <taxon>core chlorophytes</taxon>
        <taxon>Chlorophyceae</taxon>
        <taxon>CS clade</taxon>
        <taxon>Chlamydomonadales</taxon>
        <taxon>Volvocaceae</taxon>
        <taxon>Volvox</taxon>
    </lineage>
</organism>
<comment type="caution">
    <text evidence="2">The sequence shown here is derived from an EMBL/GenBank/DDBJ whole genome shotgun (WGS) entry which is preliminary data.</text>
</comment>
<keyword evidence="3" id="KW-1185">Reference proteome</keyword>
<feature type="region of interest" description="Disordered" evidence="1">
    <location>
        <begin position="54"/>
        <end position="76"/>
    </location>
</feature>
<dbReference type="AlphaFoldDB" id="A0A8J4CEG1"/>
<dbReference type="Proteomes" id="UP000747110">
    <property type="component" value="Unassembled WGS sequence"/>
</dbReference>
<feature type="region of interest" description="Disordered" evidence="1">
    <location>
        <begin position="118"/>
        <end position="168"/>
    </location>
</feature>
<feature type="compositionally biased region" description="Polar residues" evidence="1">
    <location>
        <begin position="61"/>
        <end position="74"/>
    </location>
</feature>
<accession>A0A8J4CEG1</accession>
<feature type="compositionally biased region" description="Low complexity" evidence="1">
    <location>
        <begin position="159"/>
        <end position="168"/>
    </location>
</feature>
<gene>
    <name evidence="2" type="ORF">Vretifemale_6678</name>
</gene>
<feature type="region of interest" description="Disordered" evidence="1">
    <location>
        <begin position="183"/>
        <end position="255"/>
    </location>
</feature>
<proteinExistence type="predicted"/>
<evidence type="ECO:0000313" key="3">
    <source>
        <dbReference type="Proteomes" id="UP000747110"/>
    </source>
</evidence>